<dbReference type="InterPro" id="IPR000504">
    <property type="entry name" value="RRM_dom"/>
</dbReference>
<evidence type="ECO:0000256" key="1">
    <source>
        <dbReference type="ARBA" id="ARBA00004604"/>
    </source>
</evidence>
<feature type="region of interest" description="Disordered" evidence="5">
    <location>
        <begin position="1"/>
        <end position="108"/>
    </location>
</feature>
<accession>A0A9N9U2Y7</accession>
<evidence type="ECO:0000256" key="5">
    <source>
        <dbReference type="SAM" id="MobiDB-lite"/>
    </source>
</evidence>
<feature type="compositionally biased region" description="Basic and acidic residues" evidence="5">
    <location>
        <begin position="1"/>
        <end position="29"/>
    </location>
</feature>
<gene>
    <name evidence="7" type="ORF">CBYS24578_00007537</name>
</gene>
<evidence type="ECO:0000256" key="3">
    <source>
        <dbReference type="ARBA" id="ARBA00023242"/>
    </source>
</evidence>
<evidence type="ECO:0000256" key="4">
    <source>
        <dbReference type="PROSITE-ProRule" id="PRU00176"/>
    </source>
</evidence>
<evidence type="ECO:0000259" key="6">
    <source>
        <dbReference type="PROSITE" id="PS50102"/>
    </source>
</evidence>
<protein>
    <recommendedName>
        <fullName evidence="6">RRM domain-containing protein</fullName>
    </recommendedName>
</protein>
<evidence type="ECO:0000256" key="2">
    <source>
        <dbReference type="ARBA" id="ARBA00022884"/>
    </source>
</evidence>
<dbReference type="AlphaFoldDB" id="A0A9N9U2Y7"/>
<organism evidence="7 8">
    <name type="scientific">Clonostachys byssicola</name>
    <dbReference type="NCBI Taxonomy" id="160290"/>
    <lineage>
        <taxon>Eukaryota</taxon>
        <taxon>Fungi</taxon>
        <taxon>Dikarya</taxon>
        <taxon>Ascomycota</taxon>
        <taxon>Pezizomycotina</taxon>
        <taxon>Sordariomycetes</taxon>
        <taxon>Hypocreomycetidae</taxon>
        <taxon>Hypocreales</taxon>
        <taxon>Bionectriaceae</taxon>
        <taxon>Clonostachys</taxon>
    </lineage>
</organism>
<proteinExistence type="predicted"/>
<dbReference type="GO" id="GO:0005730">
    <property type="term" value="C:nucleolus"/>
    <property type="evidence" value="ECO:0007669"/>
    <property type="project" value="UniProtKB-SubCell"/>
</dbReference>
<reference evidence="7" key="1">
    <citation type="submission" date="2021-10" db="EMBL/GenBank/DDBJ databases">
        <authorList>
            <person name="Piombo E."/>
        </authorList>
    </citation>
    <scope>NUCLEOTIDE SEQUENCE</scope>
</reference>
<dbReference type="Pfam" id="PF00076">
    <property type="entry name" value="RRM_1"/>
    <property type="match status" value="1"/>
</dbReference>
<dbReference type="Proteomes" id="UP000754883">
    <property type="component" value="Unassembled WGS sequence"/>
</dbReference>
<dbReference type="SMART" id="SM00360">
    <property type="entry name" value="RRM"/>
    <property type="match status" value="1"/>
</dbReference>
<keyword evidence="2 4" id="KW-0694">RNA-binding</keyword>
<dbReference type="InterPro" id="IPR035979">
    <property type="entry name" value="RBD_domain_sf"/>
</dbReference>
<feature type="compositionally biased region" description="Basic residues" evidence="5">
    <location>
        <begin position="355"/>
        <end position="372"/>
    </location>
</feature>
<evidence type="ECO:0000313" key="7">
    <source>
        <dbReference type="EMBL" id="CAG9980593.1"/>
    </source>
</evidence>
<comment type="caution">
    <text evidence="7">The sequence shown here is derived from an EMBL/GenBank/DDBJ whole genome shotgun (WGS) entry which is preliminary data.</text>
</comment>
<feature type="region of interest" description="Disordered" evidence="5">
    <location>
        <begin position="303"/>
        <end position="372"/>
    </location>
</feature>
<dbReference type="PANTHER" id="PTHR46754">
    <property type="entry name" value="MKI67 FHA DOMAIN-INTERACTING NUCLEOLAR PHOSPHOPROTEIN"/>
    <property type="match status" value="1"/>
</dbReference>
<name>A0A9N9U2Y7_9HYPO</name>
<feature type="compositionally biased region" description="Acidic residues" evidence="5">
    <location>
        <begin position="89"/>
        <end position="108"/>
    </location>
</feature>
<keyword evidence="3" id="KW-0539">Nucleus</keyword>
<dbReference type="InterPro" id="IPR012677">
    <property type="entry name" value="Nucleotide-bd_a/b_plait_sf"/>
</dbReference>
<dbReference type="GO" id="GO:0003723">
    <property type="term" value="F:RNA binding"/>
    <property type="evidence" value="ECO:0007669"/>
    <property type="project" value="UniProtKB-UniRule"/>
</dbReference>
<dbReference type="EMBL" id="CABFNO020001317">
    <property type="protein sequence ID" value="CAG9980593.1"/>
    <property type="molecule type" value="Genomic_DNA"/>
</dbReference>
<evidence type="ECO:0000313" key="8">
    <source>
        <dbReference type="Proteomes" id="UP000754883"/>
    </source>
</evidence>
<dbReference type="PROSITE" id="PS50102">
    <property type="entry name" value="RRM"/>
    <property type="match status" value="1"/>
</dbReference>
<dbReference type="CDD" id="cd12307">
    <property type="entry name" value="RRM_NIFK_like"/>
    <property type="match status" value="1"/>
</dbReference>
<sequence length="372" mass="40911">MARELRPRKPAVESQKPEGKPAKAAEKPVAKGKRKATEAQPESPIPRKLQKSTKKSLAKEPKEKPSPAKIDRKAWRKTKPSSPPPGLTDSEEEEVDAEEEEVDAEEKEVDALAAELDPEGEGATTDAGLYKPGQPVGKIPDVSQAVQKAAKAASDGEAGIIYVGRIPHGFYEHEMKQYFSQFGTVTQIRLSRNKKTGASKHFAFIEFAEASTAEIVAKTMDNYLLFGHILKCKVLPKEQAHDDIFKGANKRFKKVPWNKIAGKNLEKPLSEASWKKKVTKEQNKRNKSAEVLKKIGYTFEAPEIQAVPPPAPKDLENAESKAIEATPKEEATEKIVEDAPEEEEKPKSISAPKTKVTKPKAKKAAKGKKAKA</sequence>
<keyword evidence="8" id="KW-1185">Reference proteome</keyword>
<dbReference type="OrthoDB" id="21467at2759"/>
<dbReference type="Gene3D" id="3.30.70.330">
    <property type="match status" value="1"/>
</dbReference>
<dbReference type="SUPFAM" id="SSF54928">
    <property type="entry name" value="RNA-binding domain, RBD"/>
    <property type="match status" value="1"/>
</dbReference>
<feature type="domain" description="RRM" evidence="6">
    <location>
        <begin position="159"/>
        <end position="237"/>
    </location>
</feature>
<feature type="compositionally biased region" description="Basic and acidic residues" evidence="5">
    <location>
        <begin position="313"/>
        <end position="337"/>
    </location>
</feature>
<feature type="compositionally biased region" description="Basic and acidic residues" evidence="5">
    <location>
        <begin position="57"/>
        <end position="73"/>
    </location>
</feature>
<comment type="subcellular location">
    <subcellularLocation>
        <location evidence="1">Nucleus</location>
        <location evidence="1">Nucleolus</location>
    </subcellularLocation>
</comment>